<evidence type="ECO:0008006" key="5">
    <source>
        <dbReference type="Google" id="ProtNLM"/>
    </source>
</evidence>
<dbReference type="Pfam" id="PF11738">
    <property type="entry name" value="DUF3298"/>
    <property type="match status" value="1"/>
</dbReference>
<name>A0ABR6CR07_9BACI</name>
<dbReference type="EMBL" id="JACJHX010000008">
    <property type="protein sequence ID" value="MBA9027469.1"/>
    <property type="molecule type" value="Genomic_DNA"/>
</dbReference>
<accession>A0ABR6CR07</accession>
<keyword evidence="4" id="KW-1185">Reference proteome</keyword>
<dbReference type="Proteomes" id="UP000626697">
    <property type="component" value="Unassembled WGS sequence"/>
</dbReference>
<evidence type="ECO:0000313" key="3">
    <source>
        <dbReference type="EMBL" id="MBA9027469.1"/>
    </source>
</evidence>
<dbReference type="Pfam" id="PF13739">
    <property type="entry name" value="PdaC"/>
    <property type="match status" value="1"/>
</dbReference>
<reference evidence="3 4" key="1">
    <citation type="submission" date="2020-08" db="EMBL/GenBank/DDBJ databases">
        <title>Genomic Encyclopedia of Type Strains, Phase IV (KMG-IV): sequencing the most valuable type-strain genomes for metagenomic binning, comparative biology and taxonomic classification.</title>
        <authorList>
            <person name="Goeker M."/>
        </authorList>
    </citation>
    <scope>NUCLEOTIDE SEQUENCE [LARGE SCALE GENOMIC DNA]</scope>
    <source>
        <strain evidence="3 4">DSM 105481</strain>
    </source>
</reference>
<evidence type="ECO:0000259" key="1">
    <source>
        <dbReference type="Pfam" id="PF11738"/>
    </source>
</evidence>
<evidence type="ECO:0000259" key="2">
    <source>
        <dbReference type="Pfam" id="PF13739"/>
    </source>
</evidence>
<dbReference type="InterPro" id="IPR021729">
    <property type="entry name" value="DUF3298"/>
</dbReference>
<dbReference type="Gene3D" id="3.90.640.20">
    <property type="entry name" value="Heat-shock cognate protein, ATPase"/>
    <property type="match status" value="1"/>
</dbReference>
<dbReference type="InterPro" id="IPR025303">
    <property type="entry name" value="PdaC"/>
</dbReference>
<feature type="domain" description="Deacetylase PdaC" evidence="2">
    <location>
        <begin position="48"/>
        <end position="138"/>
    </location>
</feature>
<organism evidence="3 4">
    <name type="scientific">Peribacillus huizhouensis</name>
    <dbReference type="NCBI Taxonomy" id="1501239"/>
    <lineage>
        <taxon>Bacteria</taxon>
        <taxon>Bacillati</taxon>
        <taxon>Bacillota</taxon>
        <taxon>Bacilli</taxon>
        <taxon>Bacillales</taxon>
        <taxon>Bacillaceae</taxon>
        <taxon>Peribacillus</taxon>
    </lineage>
</organism>
<gene>
    <name evidence="3" type="ORF">HNP81_002759</name>
</gene>
<sequence length="235" mass="27303">MRKTFVMRALLLMTIFFLMNFFTLSTVKTYADAPVKVITYKYKDLDFLTFPQLSKLNNKTAQNKINAIFNKHIQNSYYNFQKLKKSMEKIQGEPLCKEAPSACQYEYNSSYKVLFNKDHKISILMYDYQFSGGAHGNTIVTAYNFNTENGKQYKLDDIIIKDNSYAKISNYVKEYIKKHPDVFFTDSETLNALKVTKDHAFYFVDDGIALLFQSYEIAPYSSGQPVIIIPSTIYH</sequence>
<protein>
    <recommendedName>
        <fullName evidence="5">DUF3298/DUF4163 domain-containing protein</fullName>
    </recommendedName>
</protein>
<dbReference type="Gene3D" id="3.30.565.40">
    <property type="entry name" value="Fervidobacterium nodosum Rt17-B1 like"/>
    <property type="match status" value="1"/>
</dbReference>
<proteinExistence type="predicted"/>
<evidence type="ECO:0000313" key="4">
    <source>
        <dbReference type="Proteomes" id="UP000626697"/>
    </source>
</evidence>
<dbReference type="InterPro" id="IPR037126">
    <property type="entry name" value="PdaC/RsiV-like_sf"/>
</dbReference>
<comment type="caution">
    <text evidence="3">The sequence shown here is derived from an EMBL/GenBank/DDBJ whole genome shotgun (WGS) entry which is preliminary data.</text>
</comment>
<feature type="domain" description="DUF3298" evidence="1">
    <location>
        <begin position="157"/>
        <end position="230"/>
    </location>
</feature>
<dbReference type="RefSeq" id="WP_182502937.1">
    <property type="nucleotide sequence ID" value="NZ_JACJHX010000008.1"/>
</dbReference>